<dbReference type="InterPro" id="IPR053520">
    <property type="entry name" value="Transposase_Tn903"/>
</dbReference>
<reference evidence="3" key="1">
    <citation type="submission" date="2018-08" db="EMBL/GenBank/DDBJ databases">
        <authorList>
            <person name="Rodrigo-Torres L."/>
            <person name="Arahal R. D."/>
            <person name="Lucena T."/>
        </authorList>
    </citation>
    <scope>NUCLEOTIDE SEQUENCE [LARGE SCALE GENOMIC DNA]</scope>
    <source>
        <strain evidence="3">CECT 7235</strain>
    </source>
</reference>
<keyword evidence="3" id="KW-1185">Reference proteome</keyword>
<dbReference type="InterPro" id="IPR025668">
    <property type="entry name" value="Tnp_DDE_dom"/>
</dbReference>
<protein>
    <recommendedName>
        <fullName evidence="1">Transposase DDE domain-containing protein</fullName>
    </recommendedName>
</protein>
<name>A0A3B0M9C7_9RHOB</name>
<feature type="domain" description="Transposase DDE" evidence="1">
    <location>
        <begin position="22"/>
        <end position="130"/>
    </location>
</feature>
<organism evidence="2 3">
    <name type="scientific">Roseinatronobacter ekhonensis</name>
    <dbReference type="NCBI Taxonomy" id="254356"/>
    <lineage>
        <taxon>Bacteria</taxon>
        <taxon>Pseudomonadati</taxon>
        <taxon>Pseudomonadota</taxon>
        <taxon>Alphaproteobacteria</taxon>
        <taxon>Rhodobacterales</taxon>
        <taxon>Paracoccaceae</taxon>
        <taxon>Roseinatronobacter</taxon>
    </lineage>
</organism>
<evidence type="ECO:0000259" key="1">
    <source>
        <dbReference type="Pfam" id="PF13737"/>
    </source>
</evidence>
<sequence length="165" mass="18378">MSRPIAPADKTRTWPAYNEALKRRGSLTIWFDPAMTREATPTGKRSRQPDYSDAAIKTCLTMKVLFGMALRQTTGFVESLLRLIGSDWAVPNFSTLSRRQKTLNVSILYRGSCGPLHLLVDSTGIKVEGEGEWNARKHGGTNRVRHCARTNGASMAHLAQDPHRN</sequence>
<dbReference type="NCBIfam" id="NF033579">
    <property type="entry name" value="transpos_IS5_2"/>
    <property type="match status" value="1"/>
</dbReference>
<proteinExistence type="predicted"/>
<dbReference type="PANTHER" id="PTHR34631:SF3">
    <property type="entry name" value="ISSOD12 TRANSPOSASE TNPA_ISSOD12"/>
    <property type="match status" value="1"/>
</dbReference>
<dbReference type="EMBL" id="UIHC01000022">
    <property type="protein sequence ID" value="SUZ32535.1"/>
    <property type="molecule type" value="Genomic_DNA"/>
</dbReference>
<accession>A0A3B0M9C7</accession>
<evidence type="ECO:0000313" key="3">
    <source>
        <dbReference type="Proteomes" id="UP000272908"/>
    </source>
</evidence>
<gene>
    <name evidence="2" type="ORF">ROE7235_02296</name>
</gene>
<dbReference type="InterPro" id="IPR053172">
    <property type="entry name" value="Tn903_transposase"/>
</dbReference>
<dbReference type="AlphaFoldDB" id="A0A3B0M9C7"/>
<dbReference type="PANTHER" id="PTHR34631">
    <property type="match status" value="1"/>
</dbReference>
<evidence type="ECO:0000313" key="2">
    <source>
        <dbReference type="EMBL" id="SUZ32535.1"/>
    </source>
</evidence>
<dbReference type="Pfam" id="PF13737">
    <property type="entry name" value="DDE_Tnp_1_5"/>
    <property type="match status" value="1"/>
</dbReference>
<dbReference type="Proteomes" id="UP000272908">
    <property type="component" value="Unassembled WGS sequence"/>
</dbReference>